<evidence type="ECO:0000256" key="2">
    <source>
        <dbReference type="ARBA" id="ARBA00022448"/>
    </source>
</evidence>
<keyword evidence="5" id="KW-0811">Translocation</keyword>
<protein>
    <recommendedName>
        <fullName evidence="12">Nucleoporin p58/p45</fullName>
    </recommendedName>
</protein>
<evidence type="ECO:0000256" key="9">
    <source>
        <dbReference type="SAM" id="MobiDB-lite"/>
    </source>
</evidence>
<dbReference type="Pfam" id="PF15967">
    <property type="entry name" value="Nucleoporin_FG2"/>
    <property type="match status" value="1"/>
</dbReference>
<evidence type="ECO:0000256" key="8">
    <source>
        <dbReference type="SAM" id="Coils"/>
    </source>
</evidence>
<comment type="caution">
    <text evidence="10">The sequence shown here is derived from an EMBL/GenBank/DDBJ whole genome shotgun (WGS) entry which is preliminary data.</text>
</comment>
<dbReference type="GO" id="GO:0005643">
    <property type="term" value="C:nuclear pore"/>
    <property type="evidence" value="ECO:0007669"/>
    <property type="project" value="UniProtKB-SubCell"/>
</dbReference>
<accession>A0A834MM39</accession>
<feature type="coiled-coil region" evidence="8">
    <location>
        <begin position="351"/>
        <end position="378"/>
    </location>
</feature>
<dbReference type="GO" id="GO:0008139">
    <property type="term" value="F:nuclear localization sequence binding"/>
    <property type="evidence" value="ECO:0007669"/>
    <property type="project" value="InterPro"/>
</dbReference>
<evidence type="ECO:0000256" key="4">
    <source>
        <dbReference type="ARBA" id="ARBA00022927"/>
    </source>
</evidence>
<keyword evidence="6" id="KW-0906">Nuclear pore complex</keyword>
<evidence type="ECO:0000256" key="3">
    <source>
        <dbReference type="ARBA" id="ARBA00022816"/>
    </source>
</evidence>
<gene>
    <name evidence="10" type="ORF">GWI33_011108</name>
</gene>
<evidence type="ECO:0000313" key="11">
    <source>
        <dbReference type="Proteomes" id="UP000625711"/>
    </source>
</evidence>
<evidence type="ECO:0000256" key="1">
    <source>
        <dbReference type="ARBA" id="ARBA00004567"/>
    </source>
</evidence>
<evidence type="ECO:0000256" key="5">
    <source>
        <dbReference type="ARBA" id="ARBA00023010"/>
    </source>
</evidence>
<keyword evidence="8" id="KW-0175">Coiled coil</keyword>
<keyword evidence="11" id="KW-1185">Reference proteome</keyword>
<dbReference type="Proteomes" id="UP000625711">
    <property type="component" value="Unassembled WGS sequence"/>
</dbReference>
<dbReference type="Gene3D" id="6.10.140.1350">
    <property type="match status" value="1"/>
</dbReference>
<keyword evidence="7" id="KW-0539">Nucleus</keyword>
<dbReference type="PANTHER" id="PTHR13437:SF2">
    <property type="entry name" value="NUCLEOPORIN P58_P45"/>
    <property type="match status" value="1"/>
</dbReference>
<dbReference type="OrthoDB" id="2538017at2759"/>
<feature type="coiled-coil region" evidence="8">
    <location>
        <begin position="288"/>
        <end position="318"/>
    </location>
</feature>
<reference evidence="10" key="1">
    <citation type="submission" date="2020-08" db="EMBL/GenBank/DDBJ databases">
        <title>Genome sequencing and assembly of the red palm weevil Rhynchophorus ferrugineus.</title>
        <authorList>
            <person name="Dias G.B."/>
            <person name="Bergman C.M."/>
            <person name="Manee M."/>
        </authorList>
    </citation>
    <scope>NUCLEOTIDE SEQUENCE</scope>
    <source>
        <strain evidence="10">AA-2017</strain>
        <tissue evidence="10">Whole larva</tissue>
    </source>
</reference>
<evidence type="ECO:0000256" key="7">
    <source>
        <dbReference type="ARBA" id="ARBA00023242"/>
    </source>
</evidence>
<dbReference type="GO" id="GO:0051028">
    <property type="term" value="P:mRNA transport"/>
    <property type="evidence" value="ECO:0007669"/>
    <property type="project" value="UniProtKB-KW"/>
</dbReference>
<keyword evidence="4" id="KW-0653">Protein transport</keyword>
<dbReference type="InterPro" id="IPR024882">
    <property type="entry name" value="NUP58/p45/49"/>
</dbReference>
<sequence length="542" mass="57302">MATGFNFGAKTTAAPSFGTGSLTFGTAAPQVQGGFSFNTTPATSTTTPSLFGPTAPAATTAGSSLFSGTTPGLFGTNPNPTTSSFSFGTNTLPSSTGLTFGTSTLPSGTGLSFGTPANIAAPTTGISFGTPATTTSTLSFGLSNTTTTTSAPTLAFNLTNTVNSSTPSFGFGNNTATTSTPGLSFNLSTPATTTTTSTTNSGLFGLGGANTATTFIDVKQSTVSVSVGLGGVATTQEKNADVTAQKEVPPKDQRLPNEILQTVDAFKAMVKEQRNHSSDITRCSVKDFRLVEQEIGHLNNQINEIESQLQKNRHLAEKLKYDTAKTVQNVEMAQRTHDTPAGLQYENVAPLKFFLDLADQFERDMQNLKIQIEAADKYVKNNKNPDSLTPQDLSMGMRRLHETFVALAGRLQSVHTQVESQKETYQNIRKTLLQDTSNPFDTSIPKFQMLNMQNNLVTSPPKVATGPTPFNNLAFVNTNVGSQQNMSPQTYTHTGSNTGTGFTVPLGSNQPSNTSLFGFGQTGFGNSFQLQKPPTGNKRGKI</sequence>
<evidence type="ECO:0000256" key="6">
    <source>
        <dbReference type="ARBA" id="ARBA00023132"/>
    </source>
</evidence>
<dbReference type="AlphaFoldDB" id="A0A834MM39"/>
<dbReference type="EMBL" id="JAACXV010000057">
    <property type="protein sequence ID" value="KAF7285315.1"/>
    <property type="molecule type" value="Genomic_DNA"/>
</dbReference>
<dbReference type="GO" id="GO:0015031">
    <property type="term" value="P:protein transport"/>
    <property type="evidence" value="ECO:0007669"/>
    <property type="project" value="UniProtKB-KW"/>
</dbReference>
<name>A0A834MM39_RHYFE</name>
<keyword evidence="2" id="KW-0813">Transport</keyword>
<dbReference type="PANTHER" id="PTHR13437">
    <property type="entry name" value="NUCLEOPORIN P58/P45 NUCLEOPORIN-LIKE PROTEIN 1"/>
    <property type="match status" value="1"/>
</dbReference>
<evidence type="ECO:0008006" key="12">
    <source>
        <dbReference type="Google" id="ProtNLM"/>
    </source>
</evidence>
<evidence type="ECO:0000313" key="10">
    <source>
        <dbReference type="EMBL" id="KAF7285315.1"/>
    </source>
</evidence>
<comment type="subcellular location">
    <subcellularLocation>
        <location evidence="1">Nucleus</location>
        <location evidence="1">Nuclear pore complex</location>
    </subcellularLocation>
</comment>
<dbReference type="GO" id="GO:0017056">
    <property type="term" value="F:structural constituent of nuclear pore"/>
    <property type="evidence" value="ECO:0007669"/>
    <property type="project" value="InterPro"/>
</dbReference>
<organism evidence="10 11">
    <name type="scientific">Rhynchophorus ferrugineus</name>
    <name type="common">Red palm weevil</name>
    <name type="synonym">Curculio ferrugineus</name>
    <dbReference type="NCBI Taxonomy" id="354439"/>
    <lineage>
        <taxon>Eukaryota</taxon>
        <taxon>Metazoa</taxon>
        <taxon>Ecdysozoa</taxon>
        <taxon>Arthropoda</taxon>
        <taxon>Hexapoda</taxon>
        <taxon>Insecta</taxon>
        <taxon>Pterygota</taxon>
        <taxon>Neoptera</taxon>
        <taxon>Endopterygota</taxon>
        <taxon>Coleoptera</taxon>
        <taxon>Polyphaga</taxon>
        <taxon>Cucujiformia</taxon>
        <taxon>Curculionidae</taxon>
        <taxon>Dryophthorinae</taxon>
        <taxon>Rhynchophorus</taxon>
    </lineage>
</organism>
<proteinExistence type="predicted"/>
<feature type="region of interest" description="Disordered" evidence="9">
    <location>
        <begin position="69"/>
        <end position="88"/>
    </location>
</feature>
<keyword evidence="3" id="KW-0509">mRNA transport</keyword>